<name>A0A0F9HCW3_9ZZZZ</name>
<feature type="transmembrane region" description="Helical" evidence="1">
    <location>
        <begin position="39"/>
        <end position="58"/>
    </location>
</feature>
<evidence type="ECO:0000256" key="1">
    <source>
        <dbReference type="SAM" id="Phobius"/>
    </source>
</evidence>
<keyword evidence="1" id="KW-0472">Membrane</keyword>
<dbReference type="EMBL" id="LAZR01025114">
    <property type="protein sequence ID" value="KKL72947.1"/>
    <property type="molecule type" value="Genomic_DNA"/>
</dbReference>
<evidence type="ECO:0000313" key="2">
    <source>
        <dbReference type="EMBL" id="KKL72947.1"/>
    </source>
</evidence>
<keyword evidence="1" id="KW-0812">Transmembrane</keyword>
<dbReference type="AlphaFoldDB" id="A0A0F9HCW3"/>
<gene>
    <name evidence="2" type="ORF">LCGC14_2079830</name>
</gene>
<feature type="transmembrane region" description="Helical" evidence="1">
    <location>
        <begin position="12"/>
        <end position="33"/>
    </location>
</feature>
<sequence>MDDIILKGFGVYLLAILSSVVAFLAFLIGHSVNGIPVEIAVFLGTIIGSSEILLILLIKHFFKIVD</sequence>
<reference evidence="2" key="1">
    <citation type="journal article" date="2015" name="Nature">
        <title>Complex archaea that bridge the gap between prokaryotes and eukaryotes.</title>
        <authorList>
            <person name="Spang A."/>
            <person name="Saw J.H."/>
            <person name="Jorgensen S.L."/>
            <person name="Zaremba-Niedzwiedzka K."/>
            <person name="Martijn J."/>
            <person name="Lind A.E."/>
            <person name="van Eijk R."/>
            <person name="Schleper C."/>
            <person name="Guy L."/>
            <person name="Ettema T.J."/>
        </authorList>
    </citation>
    <scope>NUCLEOTIDE SEQUENCE</scope>
</reference>
<protein>
    <submittedName>
        <fullName evidence="2">Uncharacterized protein</fullName>
    </submittedName>
</protein>
<keyword evidence="1" id="KW-1133">Transmembrane helix</keyword>
<proteinExistence type="predicted"/>
<organism evidence="2">
    <name type="scientific">marine sediment metagenome</name>
    <dbReference type="NCBI Taxonomy" id="412755"/>
    <lineage>
        <taxon>unclassified sequences</taxon>
        <taxon>metagenomes</taxon>
        <taxon>ecological metagenomes</taxon>
    </lineage>
</organism>
<comment type="caution">
    <text evidence="2">The sequence shown here is derived from an EMBL/GenBank/DDBJ whole genome shotgun (WGS) entry which is preliminary data.</text>
</comment>
<accession>A0A0F9HCW3</accession>